<feature type="region of interest" description="Disordered" evidence="1">
    <location>
        <begin position="393"/>
        <end position="557"/>
    </location>
</feature>
<evidence type="ECO:0000313" key="2">
    <source>
        <dbReference type="EMBL" id="KAG5956022.1"/>
    </source>
</evidence>
<dbReference type="AlphaFoldDB" id="A0A9P7SKU0"/>
<dbReference type="OrthoDB" id="10411041at2759"/>
<comment type="caution">
    <text evidence="2">The sequence shown here is derived from an EMBL/GenBank/DDBJ whole genome shotgun (WGS) entry which is preliminary data.</text>
</comment>
<gene>
    <name evidence="2" type="ORF">E4U56_006786</name>
</gene>
<evidence type="ECO:0000256" key="1">
    <source>
        <dbReference type="SAM" id="MobiDB-lite"/>
    </source>
</evidence>
<feature type="compositionally biased region" description="Acidic residues" evidence="1">
    <location>
        <begin position="1"/>
        <end position="31"/>
    </location>
</feature>
<feature type="compositionally biased region" description="Basic and acidic residues" evidence="1">
    <location>
        <begin position="458"/>
        <end position="472"/>
    </location>
</feature>
<reference evidence="2" key="1">
    <citation type="journal article" date="2020" name="bioRxiv">
        <title>Whole genome comparisons of ergot fungi reveals the divergence and evolution of species within the genus Claviceps are the result of varying mechanisms driving genome evolution and host range expansion.</title>
        <authorList>
            <person name="Wyka S.A."/>
            <person name="Mondo S.J."/>
            <person name="Liu M."/>
            <person name="Dettman J."/>
            <person name="Nalam V."/>
            <person name="Broders K.D."/>
        </authorList>
    </citation>
    <scope>NUCLEOTIDE SEQUENCE</scope>
    <source>
        <strain evidence="2">CCC 1102</strain>
    </source>
</reference>
<sequence length="557" mass="58040">GAEEAGAEEAGAEEAGAEEAGAEEAAAEEAAEVAPEAAEILACVLSASFELEDPMKLIGAVAIETDSVIDAEAAVEVPKVLTRVGNFSSKLVRYAVAEEREAEDAADAAGMLDCELGKLPLIPAAVLEAVFSDDGEEAAVLVCVLGGPFASDDRCELSAVAVPDTGSAVDAEDNVEAYDVNADVRDSPENQLDAISEAEAIIGAEGKLDPLARNKLEIGAELEVEIALNTSTEVDATLELEVMTGLEMRPWLEAAPGNEVGVVCEPRSGVESEVDVDGNFAVLMLAVLILDRPGKLNISPDNAGPGSMVKANDVRSATCEVDPGMEVYATPELDAAMDPDKVDSVTGSGKVVGRDARPDKTVADETRLELIAELGVAAEPDECGPVETDCALETRADDDGPDDAVADEIKEPCLDEADAESDTVDVKEAGISDESEPDNSELVTPDELELPVVGFADMKPDDVEPDGVDLKSRFGPGTPRVDDTSPSDVRPDDSLPDDTDRNEIVVKPEGVPDDVGPESERLDDGCVSDDIDPLDNDVDDRLGDNGALEDARTDDGG</sequence>
<dbReference type="Proteomes" id="UP000784919">
    <property type="component" value="Unassembled WGS sequence"/>
</dbReference>
<feature type="compositionally biased region" description="Acidic residues" evidence="1">
    <location>
        <begin position="526"/>
        <end position="538"/>
    </location>
</feature>
<evidence type="ECO:0000313" key="3">
    <source>
        <dbReference type="Proteomes" id="UP000784919"/>
    </source>
</evidence>
<feature type="region of interest" description="Disordered" evidence="1">
    <location>
        <begin position="338"/>
        <end position="358"/>
    </location>
</feature>
<proteinExistence type="predicted"/>
<feature type="compositionally biased region" description="Acidic residues" evidence="1">
    <location>
        <begin position="431"/>
        <end position="449"/>
    </location>
</feature>
<protein>
    <submittedName>
        <fullName evidence="2">Uncharacterized protein</fullName>
    </submittedName>
</protein>
<feature type="compositionally biased region" description="Basic and acidic residues" evidence="1">
    <location>
        <begin position="489"/>
        <end position="506"/>
    </location>
</feature>
<organism evidence="2 3">
    <name type="scientific">Claviceps arundinis</name>
    <dbReference type="NCBI Taxonomy" id="1623583"/>
    <lineage>
        <taxon>Eukaryota</taxon>
        <taxon>Fungi</taxon>
        <taxon>Dikarya</taxon>
        <taxon>Ascomycota</taxon>
        <taxon>Pezizomycotina</taxon>
        <taxon>Sordariomycetes</taxon>
        <taxon>Hypocreomycetidae</taxon>
        <taxon>Hypocreales</taxon>
        <taxon>Clavicipitaceae</taxon>
        <taxon>Claviceps</taxon>
    </lineage>
</organism>
<dbReference type="EMBL" id="SRPS01000584">
    <property type="protein sequence ID" value="KAG5956022.1"/>
    <property type="molecule type" value="Genomic_DNA"/>
</dbReference>
<feature type="region of interest" description="Disordered" evidence="1">
    <location>
        <begin position="1"/>
        <end position="33"/>
    </location>
</feature>
<feature type="compositionally biased region" description="Basic and acidic residues" evidence="1">
    <location>
        <begin position="539"/>
        <end position="557"/>
    </location>
</feature>
<name>A0A9P7SKU0_9HYPO</name>
<feature type="compositionally biased region" description="Acidic residues" evidence="1">
    <location>
        <begin position="414"/>
        <end position="423"/>
    </location>
</feature>
<feature type="non-terminal residue" evidence="2">
    <location>
        <position position="557"/>
    </location>
</feature>
<accession>A0A9P7SKU0</accession>